<dbReference type="PROSITE" id="PS51375">
    <property type="entry name" value="PPR"/>
    <property type="match status" value="4"/>
</dbReference>
<dbReference type="InterPro" id="IPR011990">
    <property type="entry name" value="TPR-like_helical_dom_sf"/>
</dbReference>
<dbReference type="PANTHER" id="PTHR47938:SF19">
    <property type="entry name" value="OS02G0127600 PROTEIN"/>
    <property type="match status" value="1"/>
</dbReference>
<protein>
    <recommendedName>
        <fullName evidence="6">Pentacotripeptide-repeat region of PRORP domain-containing protein</fullName>
    </recommendedName>
</protein>
<dbReference type="STRING" id="93759.A0A1R3KTF2"/>
<feature type="repeat" description="PPR" evidence="3">
    <location>
        <begin position="301"/>
        <end position="335"/>
    </location>
</feature>
<proteinExistence type="inferred from homology"/>
<dbReference type="Pfam" id="PF01535">
    <property type="entry name" value="PPR"/>
    <property type="match status" value="4"/>
</dbReference>
<dbReference type="Proteomes" id="UP000187203">
    <property type="component" value="Unassembled WGS sequence"/>
</dbReference>
<dbReference type="InterPro" id="IPR002885">
    <property type="entry name" value="PPR_rpt"/>
</dbReference>
<feature type="repeat" description="PPR" evidence="3">
    <location>
        <begin position="502"/>
        <end position="536"/>
    </location>
</feature>
<evidence type="ECO:0000313" key="5">
    <source>
        <dbReference type="Proteomes" id="UP000187203"/>
    </source>
</evidence>
<evidence type="ECO:0008006" key="6">
    <source>
        <dbReference type="Google" id="ProtNLM"/>
    </source>
</evidence>
<dbReference type="PANTHER" id="PTHR47938">
    <property type="entry name" value="RESPIRATORY COMPLEX I CHAPERONE (CIA84), PUTATIVE (AFU_ORTHOLOGUE AFUA_2G06020)-RELATED"/>
    <property type="match status" value="1"/>
</dbReference>
<dbReference type="Gene3D" id="1.25.40.10">
    <property type="entry name" value="Tetratricopeptide repeat domain"/>
    <property type="match status" value="4"/>
</dbReference>
<reference evidence="5" key="1">
    <citation type="submission" date="2013-09" db="EMBL/GenBank/DDBJ databases">
        <title>Corchorus olitorius genome sequencing.</title>
        <authorList>
            <person name="Alam M."/>
            <person name="Haque M.S."/>
            <person name="Islam M.S."/>
            <person name="Emdad E.M."/>
            <person name="Islam M.M."/>
            <person name="Ahmed B."/>
            <person name="Halim A."/>
            <person name="Hossen Q.M.M."/>
            <person name="Hossain M.Z."/>
            <person name="Ahmed R."/>
            <person name="Khan M.M."/>
            <person name="Islam R."/>
            <person name="Rashid M.M."/>
            <person name="Khan S.A."/>
            <person name="Rahman M.S."/>
            <person name="Alam M."/>
            <person name="Yahiya A.S."/>
            <person name="Khan M.S."/>
            <person name="Azam M.S."/>
            <person name="Haque T."/>
            <person name="Lashkar M.Z.H."/>
            <person name="Akhand A.I."/>
            <person name="Morshed G."/>
            <person name="Roy S."/>
            <person name="Uddin K.S."/>
            <person name="Rabeya T."/>
            <person name="Hossain A.S."/>
            <person name="Chowdhury A."/>
            <person name="Snigdha A.R."/>
            <person name="Mortoza M.S."/>
            <person name="Matin S.A."/>
            <person name="Hoque S.M.E."/>
            <person name="Islam M.K."/>
            <person name="Roy D.K."/>
            <person name="Haider R."/>
            <person name="Moosa M.M."/>
            <person name="Elias S.M."/>
            <person name="Hasan A.M."/>
            <person name="Jahan S."/>
            <person name="Shafiuddin M."/>
            <person name="Mahmood N."/>
            <person name="Shommy N.S."/>
        </authorList>
    </citation>
    <scope>NUCLEOTIDE SEQUENCE [LARGE SCALE GENOMIC DNA]</scope>
    <source>
        <strain evidence="5">cv. O-4</strain>
    </source>
</reference>
<accession>A0A1R3KTF2</accession>
<dbReference type="EMBL" id="AWUE01011903">
    <property type="protein sequence ID" value="OMP10346.1"/>
    <property type="molecule type" value="Genomic_DNA"/>
</dbReference>
<comment type="similarity">
    <text evidence="1">Belongs to the PPR family. P subfamily.</text>
</comment>
<evidence type="ECO:0000256" key="2">
    <source>
        <dbReference type="ARBA" id="ARBA00022737"/>
    </source>
</evidence>
<dbReference type="GO" id="GO:0003729">
    <property type="term" value="F:mRNA binding"/>
    <property type="evidence" value="ECO:0007669"/>
    <property type="project" value="TreeGrafter"/>
</dbReference>
<evidence type="ECO:0000256" key="3">
    <source>
        <dbReference type="PROSITE-ProRule" id="PRU00708"/>
    </source>
</evidence>
<comment type="caution">
    <text evidence="4">The sequence shown here is derived from an EMBL/GenBank/DDBJ whole genome shotgun (WGS) entry which is preliminary data.</text>
</comment>
<gene>
    <name evidence="4" type="ORF">COLO4_04586</name>
</gene>
<dbReference type="AlphaFoldDB" id="A0A1R3KTF2"/>
<evidence type="ECO:0000256" key="1">
    <source>
        <dbReference type="ARBA" id="ARBA00007626"/>
    </source>
</evidence>
<dbReference type="OrthoDB" id="185373at2759"/>
<feature type="repeat" description="PPR" evidence="3">
    <location>
        <begin position="371"/>
        <end position="405"/>
    </location>
</feature>
<name>A0A1R3KTF2_9ROSI</name>
<organism evidence="4 5">
    <name type="scientific">Corchorus olitorius</name>
    <dbReference type="NCBI Taxonomy" id="93759"/>
    <lineage>
        <taxon>Eukaryota</taxon>
        <taxon>Viridiplantae</taxon>
        <taxon>Streptophyta</taxon>
        <taxon>Embryophyta</taxon>
        <taxon>Tracheophyta</taxon>
        <taxon>Spermatophyta</taxon>
        <taxon>Magnoliopsida</taxon>
        <taxon>eudicotyledons</taxon>
        <taxon>Gunneridae</taxon>
        <taxon>Pentapetalae</taxon>
        <taxon>rosids</taxon>
        <taxon>malvids</taxon>
        <taxon>Malvales</taxon>
        <taxon>Malvaceae</taxon>
        <taxon>Grewioideae</taxon>
        <taxon>Apeibeae</taxon>
        <taxon>Corchorus</taxon>
    </lineage>
</organism>
<feature type="repeat" description="PPR" evidence="3">
    <location>
        <begin position="611"/>
        <end position="645"/>
    </location>
</feature>
<dbReference type="NCBIfam" id="TIGR00756">
    <property type="entry name" value="PPR"/>
    <property type="match status" value="2"/>
</dbReference>
<evidence type="ECO:0000313" key="4">
    <source>
        <dbReference type="EMBL" id="OMP10346.1"/>
    </source>
</evidence>
<sequence>MMLMNSVKNATKTNPNRFNINAKDVVASFKDWFKSRNNALFDRIFTILSSQDHSPIHDSPSQRTTDLALSHLNLRLAESFVLQVLSYGSSSKDVLSCLRFFDWAGRQLGFHHTESPSMPSSRFFPKPNQYPQHFGHWFAMAGHPERALHLLGRMRFQGLDLDEFSYHVLLNALVEDSCFNVVDMIARQISMRGFQSAITHTIMVKSLCKQKKLDEANAYLRRFVEGRNRAVGYAFSFVVDALCRSKRLHDAATLLEEFRELNVPMEHAYGIWLRYLGQDGKLTRALEFLKSKKLLDGYVPDVFRYNFLHLRLLRRNRLNEVLDMLIEMGENGISPDKVTMNAILTFFCKSGMVDVAIQLCNSRSELGLSFSSMAYNYLINTLCGKGGVDEAYSVLRNSMDEGYFPGKKTSNILADALCTEGKLDKMKKLVVIPLERNFLPSNSVYTGYAKKPELARRIFGMMKRSGMEPTVTSDMHSYLKNNRISDALNFFNDVRRRRGTISRKLYNSMVVGLCRVKKEELALEVLREMKINNVEPTVQCYEYLIQLLNKGLYDTWIQLRDVQDETSDFALLGQLIGACSGCIHVSLDIESLEELIEECFPLDIYTYNLLLRWTYDIVVRGLLRSGRKEEAGRWLKQMFNKGFHPTTNATIRAIGLCSKNPSIATDDKSGIRACESRPSNNG</sequence>
<keyword evidence="5" id="KW-1185">Reference proteome</keyword>
<keyword evidence="2" id="KW-0677">Repeat</keyword>
<dbReference type="Pfam" id="PF13041">
    <property type="entry name" value="PPR_2"/>
    <property type="match status" value="2"/>
</dbReference>